<dbReference type="InterPro" id="IPR017517">
    <property type="entry name" value="Maleyloyr_isom"/>
</dbReference>
<dbReference type="AlphaFoldDB" id="A0A1C5A8W8"/>
<protein>
    <submittedName>
        <fullName evidence="2">TIGR03083 family protein</fullName>
    </submittedName>
</protein>
<dbReference type="InterPro" id="IPR034660">
    <property type="entry name" value="DinB/YfiT-like"/>
</dbReference>
<feature type="domain" description="Mycothiol-dependent maleylpyruvate isomerase metal-binding" evidence="1">
    <location>
        <begin position="27"/>
        <end position="67"/>
    </location>
</feature>
<evidence type="ECO:0000313" key="3">
    <source>
        <dbReference type="Proteomes" id="UP000198864"/>
    </source>
</evidence>
<name>A0A1C5A8W8_9ACTN</name>
<dbReference type="EMBL" id="FMCR01000009">
    <property type="protein sequence ID" value="SCF41692.1"/>
    <property type="molecule type" value="Genomic_DNA"/>
</dbReference>
<dbReference type="Pfam" id="PF11716">
    <property type="entry name" value="MDMPI_N"/>
    <property type="match status" value="1"/>
</dbReference>
<reference evidence="2 3" key="1">
    <citation type="submission" date="2016-06" db="EMBL/GenBank/DDBJ databases">
        <authorList>
            <person name="Kjaerup R.B."/>
            <person name="Dalgaard T.S."/>
            <person name="Juul-Madsen H.R."/>
        </authorList>
    </citation>
    <scope>NUCLEOTIDE SEQUENCE [LARGE SCALE GENOMIC DNA]</scope>
    <source>
        <strain evidence="2 3">DSM 44871</strain>
    </source>
</reference>
<organism evidence="2 3">
    <name type="scientific">Micromonospora saelicesensis</name>
    <dbReference type="NCBI Taxonomy" id="285676"/>
    <lineage>
        <taxon>Bacteria</taxon>
        <taxon>Bacillati</taxon>
        <taxon>Actinomycetota</taxon>
        <taxon>Actinomycetes</taxon>
        <taxon>Micromonosporales</taxon>
        <taxon>Micromonosporaceae</taxon>
        <taxon>Micromonospora</taxon>
    </lineage>
</organism>
<dbReference type="InterPro" id="IPR024344">
    <property type="entry name" value="MDMPI_metal-binding"/>
</dbReference>
<dbReference type="SUPFAM" id="SSF109854">
    <property type="entry name" value="DinB/YfiT-like putative metalloenzymes"/>
    <property type="match status" value="1"/>
</dbReference>
<proteinExistence type="predicted"/>
<accession>A0A1C5A8W8</accession>
<sequence length="229" mass="24682">MITRNSERPTFRASLKSGTGWRDLAQQQDDTFVAFARALTDEEWERPSLCAGWTNKVVLAHLVLGLHLPPSRLLLAMGRRRWSFDASNDLLSREYASRTSAPDLIDAFDRFRAQPGGIGRLLPAPLLLGDHVVHHLDIAFALGRSGVLAPPVADAVLTVETRVPNPFIPAVARARGIAFRTTDTGWSRSSAGAPEVVGTAESIISVLAGRQHAVPNLAGSGVAILANRL</sequence>
<dbReference type="RefSeq" id="WP_167362537.1">
    <property type="nucleotide sequence ID" value="NZ_FMCR01000009.1"/>
</dbReference>
<dbReference type="STRING" id="285676.GA0070561_6481"/>
<dbReference type="NCBIfam" id="TIGR03083">
    <property type="entry name" value="maleylpyruvate isomerase family mycothiol-dependent enzyme"/>
    <property type="match status" value="1"/>
</dbReference>
<evidence type="ECO:0000313" key="2">
    <source>
        <dbReference type="EMBL" id="SCF41692.1"/>
    </source>
</evidence>
<evidence type="ECO:0000259" key="1">
    <source>
        <dbReference type="Pfam" id="PF11716"/>
    </source>
</evidence>
<dbReference type="Gene3D" id="1.20.120.450">
    <property type="entry name" value="dinb family like domain"/>
    <property type="match status" value="1"/>
</dbReference>
<dbReference type="GO" id="GO:0046872">
    <property type="term" value="F:metal ion binding"/>
    <property type="evidence" value="ECO:0007669"/>
    <property type="project" value="InterPro"/>
</dbReference>
<gene>
    <name evidence="2" type="ORF">GA0070561_6481</name>
</gene>
<dbReference type="Proteomes" id="UP000198864">
    <property type="component" value="Unassembled WGS sequence"/>
</dbReference>